<reference evidence="2 3" key="1">
    <citation type="submission" date="2020-08" db="EMBL/GenBank/DDBJ databases">
        <title>Genomic Encyclopedia of Archaeal and Bacterial Type Strains, Phase II (KMG-II): from individual species to whole genera.</title>
        <authorList>
            <person name="Goeker M."/>
        </authorList>
    </citation>
    <scope>NUCLEOTIDE SEQUENCE [LARGE SCALE GENOMIC DNA]</scope>
    <source>
        <strain evidence="2 3">DSM 23288</strain>
    </source>
</reference>
<evidence type="ECO:0000256" key="1">
    <source>
        <dbReference type="SAM" id="MobiDB-lite"/>
    </source>
</evidence>
<evidence type="ECO:0000313" key="2">
    <source>
        <dbReference type="EMBL" id="MBB4664022.1"/>
    </source>
</evidence>
<dbReference type="AlphaFoldDB" id="A0A840IGM0"/>
<keyword evidence="3" id="KW-1185">Reference proteome</keyword>
<protein>
    <submittedName>
        <fullName evidence="2">Uncharacterized protein</fullName>
    </submittedName>
</protein>
<dbReference type="Proteomes" id="UP000585272">
    <property type="component" value="Unassembled WGS sequence"/>
</dbReference>
<feature type="compositionally biased region" description="Pro residues" evidence="1">
    <location>
        <begin position="143"/>
        <end position="153"/>
    </location>
</feature>
<sequence>MSAEDPQRQPTEEEMRAALQEELKKVRVEQVVLEAAVSILNVTVMRAGLVPGSERERDLDQVRVGIEGVRSLLPLVDLIAGEQARPIRDALSQLQLAYVQATEQGGATAGESPAGAPGGPGGPAAPQQPPAGSEPGAGAGAAPQPPQPRPEGPGPAQRSGRLWVPGQ</sequence>
<organism evidence="2 3">
    <name type="scientific">Conexibacter arvalis</name>
    <dbReference type="NCBI Taxonomy" id="912552"/>
    <lineage>
        <taxon>Bacteria</taxon>
        <taxon>Bacillati</taxon>
        <taxon>Actinomycetota</taxon>
        <taxon>Thermoleophilia</taxon>
        <taxon>Solirubrobacterales</taxon>
        <taxon>Conexibacteraceae</taxon>
        <taxon>Conexibacter</taxon>
    </lineage>
</organism>
<feature type="region of interest" description="Disordered" evidence="1">
    <location>
        <begin position="104"/>
        <end position="167"/>
    </location>
</feature>
<feature type="compositionally biased region" description="Low complexity" evidence="1">
    <location>
        <begin position="130"/>
        <end position="142"/>
    </location>
</feature>
<evidence type="ECO:0000313" key="3">
    <source>
        <dbReference type="Proteomes" id="UP000585272"/>
    </source>
</evidence>
<name>A0A840IGM0_9ACTN</name>
<comment type="caution">
    <text evidence="2">The sequence shown here is derived from an EMBL/GenBank/DDBJ whole genome shotgun (WGS) entry which is preliminary data.</text>
</comment>
<dbReference type="EMBL" id="JACHNU010000005">
    <property type="protein sequence ID" value="MBB4664022.1"/>
    <property type="molecule type" value="Genomic_DNA"/>
</dbReference>
<proteinExistence type="predicted"/>
<dbReference type="RefSeq" id="WP_183343735.1">
    <property type="nucleotide sequence ID" value="NZ_JACHNU010000005.1"/>
</dbReference>
<accession>A0A840IGM0</accession>
<gene>
    <name evidence="2" type="ORF">BDZ31_003623</name>
</gene>
<feature type="compositionally biased region" description="Low complexity" evidence="1">
    <location>
        <begin position="105"/>
        <end position="115"/>
    </location>
</feature>